<evidence type="ECO:0000313" key="3">
    <source>
        <dbReference type="EMBL" id="KAF7841099.1"/>
    </source>
</evidence>
<feature type="compositionally biased region" description="Basic and acidic residues" evidence="1">
    <location>
        <begin position="130"/>
        <end position="145"/>
    </location>
</feature>
<evidence type="ECO:0000256" key="1">
    <source>
        <dbReference type="SAM" id="MobiDB-lite"/>
    </source>
</evidence>
<comment type="caution">
    <text evidence="3">The sequence shown here is derived from an EMBL/GenBank/DDBJ whole genome shotgun (WGS) entry which is preliminary data.</text>
</comment>
<feature type="compositionally biased region" description="Basic and acidic residues" evidence="1">
    <location>
        <begin position="165"/>
        <end position="177"/>
    </location>
</feature>
<dbReference type="EMBL" id="JAAIUW010000002">
    <property type="protein sequence ID" value="KAF7841099.1"/>
    <property type="molecule type" value="Genomic_DNA"/>
</dbReference>
<reference evidence="3" key="1">
    <citation type="submission" date="2020-09" db="EMBL/GenBank/DDBJ databases">
        <title>Genome-Enabled Discovery of Anthraquinone Biosynthesis in Senna tora.</title>
        <authorList>
            <person name="Kang S.-H."/>
            <person name="Pandey R.P."/>
            <person name="Lee C.-M."/>
            <person name="Sim J.-S."/>
            <person name="Jeong J.-T."/>
            <person name="Choi B.-S."/>
            <person name="Jung M."/>
            <person name="Ginzburg D."/>
            <person name="Zhao K."/>
            <person name="Won S.Y."/>
            <person name="Oh T.-J."/>
            <person name="Yu Y."/>
            <person name="Kim N.-H."/>
            <person name="Lee O.R."/>
            <person name="Lee T.-H."/>
            <person name="Bashyal P."/>
            <person name="Kim T.-S."/>
            <person name="Lee W.-H."/>
            <person name="Kawkins C."/>
            <person name="Kim C.-K."/>
            <person name="Kim J.S."/>
            <person name="Ahn B.O."/>
            <person name="Rhee S.Y."/>
            <person name="Sohng J.K."/>
        </authorList>
    </citation>
    <scope>NUCLEOTIDE SEQUENCE</scope>
    <source>
        <tissue evidence="3">Leaf</tissue>
    </source>
</reference>
<evidence type="ECO:0000313" key="4">
    <source>
        <dbReference type="Proteomes" id="UP000634136"/>
    </source>
</evidence>
<accession>A0A834XBH0</accession>
<feature type="transmembrane region" description="Helical" evidence="2">
    <location>
        <begin position="19"/>
        <end position="39"/>
    </location>
</feature>
<sequence>MGCARWLALGGLFKRRFSYFYICFLEVYTGFLVEGLPFLRVMGVPPPKYFTLRGDSSEVPSMHTKKIWAAGMVLPKLLLASDSPSMVRLPKASVLEADVYVSQEVVSVSSMEIVDFDCPSEVQSSPNVDGTRDEDGSGGDKRVDDNEGAEGLASNCPWLSEDQDGDHAGDQVGDHEDGIRHVLRGADEARWMESIP</sequence>
<evidence type="ECO:0000256" key="2">
    <source>
        <dbReference type="SAM" id="Phobius"/>
    </source>
</evidence>
<dbReference type="AlphaFoldDB" id="A0A834XBH0"/>
<keyword evidence="2" id="KW-1133">Transmembrane helix</keyword>
<proteinExistence type="predicted"/>
<keyword evidence="4" id="KW-1185">Reference proteome</keyword>
<keyword evidence="2" id="KW-0812">Transmembrane</keyword>
<organism evidence="3 4">
    <name type="scientific">Senna tora</name>
    <dbReference type="NCBI Taxonomy" id="362788"/>
    <lineage>
        <taxon>Eukaryota</taxon>
        <taxon>Viridiplantae</taxon>
        <taxon>Streptophyta</taxon>
        <taxon>Embryophyta</taxon>
        <taxon>Tracheophyta</taxon>
        <taxon>Spermatophyta</taxon>
        <taxon>Magnoliopsida</taxon>
        <taxon>eudicotyledons</taxon>
        <taxon>Gunneridae</taxon>
        <taxon>Pentapetalae</taxon>
        <taxon>rosids</taxon>
        <taxon>fabids</taxon>
        <taxon>Fabales</taxon>
        <taxon>Fabaceae</taxon>
        <taxon>Caesalpinioideae</taxon>
        <taxon>Cassia clade</taxon>
        <taxon>Senna</taxon>
    </lineage>
</organism>
<name>A0A834XBH0_9FABA</name>
<keyword evidence="2" id="KW-0472">Membrane</keyword>
<feature type="region of interest" description="Disordered" evidence="1">
    <location>
        <begin position="119"/>
        <end position="177"/>
    </location>
</feature>
<protein>
    <submittedName>
        <fullName evidence="3">Uncharacterized protein</fullName>
    </submittedName>
</protein>
<dbReference type="Proteomes" id="UP000634136">
    <property type="component" value="Unassembled WGS sequence"/>
</dbReference>
<gene>
    <name evidence="3" type="ORF">G2W53_003397</name>
</gene>